<evidence type="ECO:0000256" key="7">
    <source>
        <dbReference type="ARBA" id="ARBA00023010"/>
    </source>
</evidence>
<dbReference type="NCBIfam" id="TIGR01411">
    <property type="entry name" value="tatAE"/>
    <property type="match status" value="1"/>
</dbReference>
<keyword evidence="3 9" id="KW-1003">Cell membrane</keyword>
<keyword evidence="5 9" id="KW-0653">Protein transport</keyword>
<name>A0A212R1I2_9CHLR</name>
<dbReference type="OrthoDB" id="166921at2"/>
<keyword evidence="11" id="KW-1185">Reference proteome</keyword>
<dbReference type="InterPro" id="IPR006312">
    <property type="entry name" value="TatA/E"/>
</dbReference>
<evidence type="ECO:0000256" key="2">
    <source>
        <dbReference type="ARBA" id="ARBA00022448"/>
    </source>
</evidence>
<dbReference type="GO" id="GO:0043953">
    <property type="term" value="P:protein transport by the Tat complex"/>
    <property type="evidence" value="ECO:0007669"/>
    <property type="project" value="UniProtKB-UniRule"/>
</dbReference>
<comment type="function">
    <text evidence="9">Part of the twin-arginine translocation (Tat) system that transports large folded proteins containing a characteristic twin-arginine motif in their signal peptide across membranes. TatA could form the protein-conducting channel of the Tat system.</text>
</comment>
<evidence type="ECO:0000256" key="4">
    <source>
        <dbReference type="ARBA" id="ARBA00022692"/>
    </source>
</evidence>
<evidence type="ECO:0000256" key="3">
    <source>
        <dbReference type="ARBA" id="ARBA00022475"/>
    </source>
</evidence>
<evidence type="ECO:0000256" key="9">
    <source>
        <dbReference type="HAMAP-Rule" id="MF_00236"/>
    </source>
</evidence>
<keyword evidence="8 9" id="KW-0472">Membrane</keyword>
<gene>
    <name evidence="9" type="primary">tatA</name>
    <name evidence="10" type="ORF">SAMN02746019_00000070</name>
</gene>
<keyword evidence="4 9" id="KW-0812">Transmembrane</keyword>
<dbReference type="GO" id="GO:0008320">
    <property type="term" value="F:protein transmembrane transporter activity"/>
    <property type="evidence" value="ECO:0007669"/>
    <property type="project" value="UniProtKB-UniRule"/>
</dbReference>
<comment type="similarity">
    <text evidence="9">Belongs to the TatA/E family.</text>
</comment>
<dbReference type="FunCoup" id="A0A212R1I2">
    <property type="interactions" value="62"/>
</dbReference>
<keyword evidence="2 9" id="KW-0813">Transport</keyword>
<dbReference type="PANTHER" id="PTHR42982:SF1">
    <property type="entry name" value="SEC-INDEPENDENT PROTEIN TRANSLOCASE PROTEIN TATA"/>
    <property type="match status" value="1"/>
</dbReference>
<dbReference type="GO" id="GO:0033281">
    <property type="term" value="C:TAT protein transport complex"/>
    <property type="evidence" value="ECO:0007669"/>
    <property type="project" value="UniProtKB-UniRule"/>
</dbReference>
<dbReference type="RefSeq" id="WP_088571416.1">
    <property type="nucleotide sequence ID" value="NZ_FYEK01000028.1"/>
</dbReference>
<proteinExistence type="inferred from homology"/>
<evidence type="ECO:0000313" key="11">
    <source>
        <dbReference type="Proteomes" id="UP000197025"/>
    </source>
</evidence>
<accession>A0A212R1I2</accession>
<dbReference type="Gene3D" id="1.20.5.3310">
    <property type="match status" value="1"/>
</dbReference>
<evidence type="ECO:0000256" key="6">
    <source>
        <dbReference type="ARBA" id="ARBA00022989"/>
    </source>
</evidence>
<organism evidence="10 11">
    <name type="scientific">Thermoflexus hugenholtzii JAD2</name>
    <dbReference type="NCBI Taxonomy" id="877466"/>
    <lineage>
        <taxon>Bacteria</taxon>
        <taxon>Bacillati</taxon>
        <taxon>Chloroflexota</taxon>
        <taxon>Thermoflexia</taxon>
        <taxon>Thermoflexales</taxon>
        <taxon>Thermoflexaceae</taxon>
        <taxon>Thermoflexus</taxon>
    </lineage>
</organism>
<comment type="subunit">
    <text evidence="9">Forms a complex with TatC.</text>
</comment>
<dbReference type="Pfam" id="PF02416">
    <property type="entry name" value="TatA_B_E"/>
    <property type="match status" value="1"/>
</dbReference>
<dbReference type="EMBL" id="FYEK01000028">
    <property type="protein sequence ID" value="SNB65850.1"/>
    <property type="molecule type" value="Genomic_DNA"/>
</dbReference>
<protein>
    <recommendedName>
        <fullName evidence="9">Sec-independent protein translocase protein TatA</fullName>
    </recommendedName>
</protein>
<dbReference type="HAMAP" id="MF_00236">
    <property type="entry name" value="TatA_E"/>
    <property type="match status" value="1"/>
</dbReference>
<reference evidence="11" key="1">
    <citation type="submission" date="2017-06" db="EMBL/GenBank/DDBJ databases">
        <authorList>
            <person name="Varghese N."/>
            <person name="Submissions S."/>
        </authorList>
    </citation>
    <scope>NUCLEOTIDE SEQUENCE [LARGE SCALE GENOMIC DNA]</scope>
    <source>
        <strain evidence="11">JAD2</strain>
    </source>
</reference>
<keyword evidence="6 9" id="KW-1133">Transmembrane helix</keyword>
<dbReference type="AlphaFoldDB" id="A0A212R1I2"/>
<dbReference type="PRINTS" id="PR01506">
    <property type="entry name" value="TATBPROTEIN"/>
</dbReference>
<comment type="subcellular location">
    <subcellularLocation>
        <location evidence="1 9">Cell membrane</location>
        <topology evidence="1 9">Single-pass membrane protein</topology>
    </subcellularLocation>
</comment>
<evidence type="ECO:0000256" key="5">
    <source>
        <dbReference type="ARBA" id="ARBA00022927"/>
    </source>
</evidence>
<evidence type="ECO:0000256" key="8">
    <source>
        <dbReference type="ARBA" id="ARBA00023136"/>
    </source>
</evidence>
<dbReference type="InterPro" id="IPR003369">
    <property type="entry name" value="TatA/B/E"/>
</dbReference>
<evidence type="ECO:0000313" key="10">
    <source>
        <dbReference type="EMBL" id="SNB65850.1"/>
    </source>
</evidence>
<dbReference type="InParanoid" id="A0A212R1I2"/>
<keyword evidence="7 9" id="KW-0811">Translocation</keyword>
<dbReference type="Proteomes" id="UP000197025">
    <property type="component" value="Unassembled WGS sequence"/>
</dbReference>
<evidence type="ECO:0000256" key="1">
    <source>
        <dbReference type="ARBA" id="ARBA00004162"/>
    </source>
</evidence>
<dbReference type="PANTHER" id="PTHR42982">
    <property type="entry name" value="SEC-INDEPENDENT PROTEIN TRANSLOCASE PROTEIN TATA"/>
    <property type="match status" value="1"/>
</dbReference>
<sequence length="59" mass="6606">MPFRLGPTELIIILLIALLLFGPGRLSNLARELGQSIREFRRGLTSEEEKGETKPDKPS</sequence>